<reference evidence="1" key="1">
    <citation type="submission" date="2014-11" db="EMBL/GenBank/DDBJ databases">
        <authorList>
            <person name="Amaro Gonzalez C."/>
        </authorList>
    </citation>
    <scope>NUCLEOTIDE SEQUENCE</scope>
</reference>
<organism evidence="1">
    <name type="scientific">Anguilla anguilla</name>
    <name type="common">European freshwater eel</name>
    <name type="synonym">Muraena anguilla</name>
    <dbReference type="NCBI Taxonomy" id="7936"/>
    <lineage>
        <taxon>Eukaryota</taxon>
        <taxon>Metazoa</taxon>
        <taxon>Chordata</taxon>
        <taxon>Craniata</taxon>
        <taxon>Vertebrata</taxon>
        <taxon>Euteleostomi</taxon>
        <taxon>Actinopterygii</taxon>
        <taxon>Neopterygii</taxon>
        <taxon>Teleostei</taxon>
        <taxon>Anguilliformes</taxon>
        <taxon>Anguillidae</taxon>
        <taxon>Anguilla</taxon>
    </lineage>
</organism>
<dbReference type="AlphaFoldDB" id="A0A0E9UZP9"/>
<reference evidence="1" key="2">
    <citation type="journal article" date="2015" name="Fish Shellfish Immunol.">
        <title>Early steps in the European eel (Anguilla anguilla)-Vibrio vulnificus interaction in the gills: Role of the RtxA13 toxin.</title>
        <authorList>
            <person name="Callol A."/>
            <person name="Pajuelo D."/>
            <person name="Ebbesson L."/>
            <person name="Teles M."/>
            <person name="MacKenzie S."/>
            <person name="Amaro C."/>
        </authorList>
    </citation>
    <scope>NUCLEOTIDE SEQUENCE</scope>
</reference>
<evidence type="ECO:0000313" key="1">
    <source>
        <dbReference type="EMBL" id="JAH71257.1"/>
    </source>
</evidence>
<name>A0A0E9UZP9_ANGAN</name>
<proteinExistence type="predicted"/>
<dbReference type="EMBL" id="GBXM01037320">
    <property type="protein sequence ID" value="JAH71257.1"/>
    <property type="molecule type" value="Transcribed_RNA"/>
</dbReference>
<sequence length="30" mass="3391">MKNAFSTVLTDWVGDTTFHQEGSDIFQMSP</sequence>
<accession>A0A0E9UZP9</accession>
<protein>
    <submittedName>
        <fullName evidence="1">Uncharacterized protein</fullName>
    </submittedName>
</protein>